<dbReference type="Gene3D" id="1.10.10.2520">
    <property type="entry name" value="Cell wall hydrolase SleB, domain 1"/>
    <property type="match status" value="1"/>
</dbReference>
<evidence type="ECO:0000259" key="2">
    <source>
        <dbReference type="Pfam" id="PF07486"/>
    </source>
</evidence>
<dbReference type="RefSeq" id="WP_378935268.1">
    <property type="nucleotide sequence ID" value="NZ_JBHLVO010000012.1"/>
</dbReference>
<feature type="signal peptide" evidence="1">
    <location>
        <begin position="1"/>
        <end position="24"/>
    </location>
</feature>
<keyword evidence="4" id="KW-1185">Reference proteome</keyword>
<dbReference type="Pfam" id="PF07486">
    <property type="entry name" value="Hydrolase_2"/>
    <property type="match status" value="1"/>
</dbReference>
<gene>
    <name evidence="3" type="ORF">ACFFIX_14745</name>
</gene>
<dbReference type="EMBL" id="JBHLVO010000012">
    <property type="protein sequence ID" value="MFC0272691.1"/>
    <property type="molecule type" value="Genomic_DNA"/>
</dbReference>
<dbReference type="InterPro" id="IPR042047">
    <property type="entry name" value="SleB_dom1"/>
</dbReference>
<dbReference type="InterPro" id="IPR011105">
    <property type="entry name" value="Cell_wall_hydrolase_SleB"/>
</dbReference>
<evidence type="ECO:0000256" key="1">
    <source>
        <dbReference type="SAM" id="SignalP"/>
    </source>
</evidence>
<keyword evidence="1" id="KW-0732">Signal</keyword>
<proteinExistence type="predicted"/>
<comment type="caution">
    <text evidence="3">The sequence shown here is derived from an EMBL/GenBank/DDBJ whole genome shotgun (WGS) entry which is preliminary data.</text>
</comment>
<name>A0ABV6GGZ8_9BACI</name>
<protein>
    <submittedName>
        <fullName evidence="3">Cell wall hydrolase</fullName>
    </submittedName>
</protein>
<feature type="chain" id="PRO_5045376337" evidence="1">
    <location>
        <begin position="25"/>
        <end position="227"/>
    </location>
</feature>
<dbReference type="GO" id="GO:0016787">
    <property type="term" value="F:hydrolase activity"/>
    <property type="evidence" value="ECO:0007669"/>
    <property type="project" value="UniProtKB-KW"/>
</dbReference>
<reference evidence="3 4" key="1">
    <citation type="submission" date="2024-09" db="EMBL/GenBank/DDBJ databases">
        <authorList>
            <person name="Sun Q."/>
            <person name="Mori K."/>
        </authorList>
    </citation>
    <scope>NUCLEOTIDE SEQUENCE [LARGE SCALE GENOMIC DNA]</scope>
    <source>
        <strain evidence="3 4">CCM 7228</strain>
    </source>
</reference>
<keyword evidence="3" id="KW-0378">Hydrolase</keyword>
<organism evidence="3 4">
    <name type="scientific">Metabacillus herbersteinensis</name>
    <dbReference type="NCBI Taxonomy" id="283816"/>
    <lineage>
        <taxon>Bacteria</taxon>
        <taxon>Bacillati</taxon>
        <taxon>Bacillota</taxon>
        <taxon>Bacilli</taxon>
        <taxon>Bacillales</taxon>
        <taxon>Bacillaceae</taxon>
        <taxon>Metabacillus</taxon>
    </lineage>
</organism>
<dbReference type="Gene3D" id="6.20.240.60">
    <property type="match status" value="1"/>
</dbReference>
<accession>A0ABV6GGZ8</accession>
<evidence type="ECO:0000313" key="3">
    <source>
        <dbReference type="EMBL" id="MFC0272691.1"/>
    </source>
</evidence>
<feature type="domain" description="Cell wall hydrolase SleB" evidence="2">
    <location>
        <begin position="128"/>
        <end position="226"/>
    </location>
</feature>
<sequence>MKNYLMMITSVMVLFMLIPTKTEAEEVSEVSEVSEVQTGDTLTLLGKKYGLDMNDAPITNENTQDLRFVGTEVTLDGDQETIITTAVAVAAVQDKNIPEIDVDAAEDTTITNEEKDLLARLVHAEAEGEPFAGKVAVANVVLNRVEHEQFPDSVEEVIFEENAFQPVQNDSIYEPADKEAHEAVEEAVDNGELDKEVVYFYNPETATSNWIFTREVVKKIGNHAFAI</sequence>
<evidence type="ECO:0000313" key="4">
    <source>
        <dbReference type="Proteomes" id="UP001589854"/>
    </source>
</evidence>
<dbReference type="Proteomes" id="UP001589854">
    <property type="component" value="Unassembled WGS sequence"/>
</dbReference>